<sequence>GHPDVDSFVAVVSLGPSLSNRQKLRLRPLICDATEVSTAAGPRLANTLVDTECATKPLGLHPRATQIEDVVVRHSPGPFACHGGGGGSLSQDGDWWREGPPPQDREPAGGLGKSSLEETSLGDDPRSLGGALCDPRPRRAAQCCASRPPGGRRPAAEERGGGQKASRASEGEAFVAGAGHARGKLSCPNRQHASEVLGLSGVLVCSLGISRFGVLSSSCASSRAFQGCPDRPERPPEAQADPSLA</sequence>
<comment type="caution">
    <text evidence="2">The sequence shown here is derived from an EMBL/GenBank/DDBJ whole genome shotgun (WGS) entry which is preliminary data.</text>
</comment>
<feature type="region of interest" description="Disordered" evidence="1">
    <location>
        <begin position="224"/>
        <end position="245"/>
    </location>
</feature>
<proteinExistence type="predicted"/>
<gene>
    <name evidence="2" type="ORF">PCOR1329_LOCUS30916</name>
</gene>
<protein>
    <submittedName>
        <fullName evidence="2">Uncharacterized protein</fullName>
    </submittedName>
</protein>
<feature type="non-terminal residue" evidence="2">
    <location>
        <position position="1"/>
    </location>
</feature>
<accession>A0ABN9SMR8</accession>
<evidence type="ECO:0000313" key="3">
    <source>
        <dbReference type="Proteomes" id="UP001189429"/>
    </source>
</evidence>
<evidence type="ECO:0000256" key="1">
    <source>
        <dbReference type="SAM" id="MobiDB-lite"/>
    </source>
</evidence>
<reference evidence="2" key="1">
    <citation type="submission" date="2023-10" db="EMBL/GenBank/DDBJ databases">
        <authorList>
            <person name="Chen Y."/>
            <person name="Shah S."/>
            <person name="Dougan E. K."/>
            <person name="Thang M."/>
            <person name="Chan C."/>
        </authorList>
    </citation>
    <scope>NUCLEOTIDE SEQUENCE [LARGE SCALE GENOMIC DNA]</scope>
</reference>
<feature type="region of interest" description="Disordered" evidence="1">
    <location>
        <begin position="78"/>
        <end position="172"/>
    </location>
</feature>
<dbReference type="Proteomes" id="UP001189429">
    <property type="component" value="Unassembled WGS sequence"/>
</dbReference>
<evidence type="ECO:0000313" key="2">
    <source>
        <dbReference type="EMBL" id="CAK0833097.1"/>
    </source>
</evidence>
<keyword evidence="3" id="KW-1185">Reference proteome</keyword>
<organism evidence="2 3">
    <name type="scientific">Prorocentrum cordatum</name>
    <dbReference type="NCBI Taxonomy" id="2364126"/>
    <lineage>
        <taxon>Eukaryota</taxon>
        <taxon>Sar</taxon>
        <taxon>Alveolata</taxon>
        <taxon>Dinophyceae</taxon>
        <taxon>Prorocentrales</taxon>
        <taxon>Prorocentraceae</taxon>
        <taxon>Prorocentrum</taxon>
    </lineage>
</organism>
<dbReference type="EMBL" id="CAUYUJ010012027">
    <property type="protein sequence ID" value="CAK0833097.1"/>
    <property type="molecule type" value="Genomic_DNA"/>
</dbReference>
<name>A0ABN9SMR8_9DINO</name>